<dbReference type="InterPro" id="IPR011009">
    <property type="entry name" value="Kinase-like_dom_sf"/>
</dbReference>
<evidence type="ECO:0000256" key="5">
    <source>
        <dbReference type="PROSITE-ProRule" id="PRU10141"/>
    </source>
</evidence>
<evidence type="ECO:0000259" key="6">
    <source>
        <dbReference type="PROSITE" id="PS50011"/>
    </source>
</evidence>
<dbReference type="GO" id="GO:0005829">
    <property type="term" value="C:cytosol"/>
    <property type="evidence" value="ECO:0007669"/>
    <property type="project" value="TreeGrafter"/>
</dbReference>
<dbReference type="GO" id="GO:0005776">
    <property type="term" value="C:autophagosome"/>
    <property type="evidence" value="ECO:0007669"/>
    <property type="project" value="TreeGrafter"/>
</dbReference>
<keyword evidence="3 7" id="KW-0418">Kinase</keyword>
<evidence type="ECO:0000313" key="8">
    <source>
        <dbReference type="Proteomes" id="UP000054621"/>
    </source>
</evidence>
<evidence type="ECO:0000256" key="3">
    <source>
        <dbReference type="ARBA" id="ARBA00022777"/>
    </source>
</evidence>
<dbReference type="Pfam" id="PF00069">
    <property type="entry name" value="Pkinase"/>
    <property type="match status" value="1"/>
</dbReference>
<dbReference type="SUPFAM" id="SSF56112">
    <property type="entry name" value="Protein kinase-like (PK-like)"/>
    <property type="match status" value="1"/>
</dbReference>
<dbReference type="PANTHER" id="PTHR24348:SF22">
    <property type="entry name" value="NON-SPECIFIC SERINE_THREONINE PROTEIN KINASE"/>
    <property type="match status" value="1"/>
</dbReference>
<dbReference type="GO" id="GO:0005524">
    <property type="term" value="F:ATP binding"/>
    <property type="evidence" value="ECO:0007669"/>
    <property type="project" value="UniProtKB-UniRule"/>
</dbReference>
<dbReference type="GO" id="GO:0000407">
    <property type="term" value="C:phagophore assembly site"/>
    <property type="evidence" value="ECO:0007669"/>
    <property type="project" value="TreeGrafter"/>
</dbReference>
<name>A0A0W0YS96_9GAMM</name>
<dbReference type="SMART" id="SM00220">
    <property type="entry name" value="S_TKc"/>
    <property type="match status" value="1"/>
</dbReference>
<feature type="domain" description="Protein kinase" evidence="6">
    <location>
        <begin position="47"/>
        <end position="314"/>
    </location>
</feature>
<dbReference type="PATRIC" id="fig|28087.4.peg.425"/>
<evidence type="ECO:0000256" key="1">
    <source>
        <dbReference type="ARBA" id="ARBA00022679"/>
    </source>
</evidence>
<dbReference type="eggNOG" id="COG0515">
    <property type="taxonomic scope" value="Bacteria"/>
</dbReference>
<evidence type="ECO:0000313" key="7">
    <source>
        <dbReference type="EMBL" id="KTD59762.1"/>
    </source>
</evidence>
<dbReference type="PROSITE" id="PS00107">
    <property type="entry name" value="PROTEIN_KINASE_ATP"/>
    <property type="match status" value="1"/>
</dbReference>
<dbReference type="EMBL" id="LNYV01000004">
    <property type="protein sequence ID" value="KTD59762.1"/>
    <property type="molecule type" value="Genomic_DNA"/>
</dbReference>
<dbReference type="InterPro" id="IPR017441">
    <property type="entry name" value="Protein_kinase_ATP_BS"/>
</dbReference>
<evidence type="ECO:0000256" key="2">
    <source>
        <dbReference type="ARBA" id="ARBA00022741"/>
    </source>
</evidence>
<feature type="binding site" evidence="5">
    <location>
        <position position="77"/>
    </location>
    <ligand>
        <name>ATP</name>
        <dbReference type="ChEBI" id="CHEBI:30616"/>
    </ligand>
</feature>
<keyword evidence="2 5" id="KW-0547">Nucleotide-binding</keyword>
<dbReference type="OrthoDB" id="4103069at2"/>
<dbReference type="PANTHER" id="PTHR24348">
    <property type="entry name" value="SERINE/THREONINE-PROTEIN KINASE UNC-51-RELATED"/>
    <property type="match status" value="1"/>
</dbReference>
<dbReference type="GO" id="GO:0004674">
    <property type="term" value="F:protein serine/threonine kinase activity"/>
    <property type="evidence" value="ECO:0007669"/>
    <property type="project" value="InterPro"/>
</dbReference>
<evidence type="ECO:0000256" key="4">
    <source>
        <dbReference type="ARBA" id="ARBA00022840"/>
    </source>
</evidence>
<accession>A0A0W0YS96</accession>
<dbReference type="GO" id="GO:0016020">
    <property type="term" value="C:membrane"/>
    <property type="evidence" value="ECO:0007669"/>
    <property type="project" value="TreeGrafter"/>
</dbReference>
<dbReference type="STRING" id="28087.Lsai_0406"/>
<gene>
    <name evidence="7" type="ORF">Lsai_0406</name>
</gene>
<organism evidence="7 8">
    <name type="scientific">Legionella sainthelensi</name>
    <dbReference type="NCBI Taxonomy" id="28087"/>
    <lineage>
        <taxon>Bacteria</taxon>
        <taxon>Pseudomonadati</taxon>
        <taxon>Pseudomonadota</taxon>
        <taxon>Gammaproteobacteria</taxon>
        <taxon>Legionellales</taxon>
        <taxon>Legionellaceae</taxon>
        <taxon>Legionella</taxon>
    </lineage>
</organism>
<dbReference type="RefSeq" id="WP_027270093.1">
    <property type="nucleotide sequence ID" value="NZ_CAAAJE010000003.1"/>
</dbReference>
<protein>
    <submittedName>
        <fullName evidence="7">Ser/Thr protein kinase</fullName>
    </submittedName>
</protein>
<dbReference type="InterPro" id="IPR045269">
    <property type="entry name" value="Atg1-like"/>
</dbReference>
<dbReference type="AlphaFoldDB" id="A0A0W0YS96"/>
<keyword evidence="4 5" id="KW-0067">ATP-binding</keyword>
<keyword evidence="1" id="KW-0808">Transferase</keyword>
<dbReference type="Gene3D" id="1.10.510.10">
    <property type="entry name" value="Transferase(Phosphotransferase) domain 1"/>
    <property type="match status" value="1"/>
</dbReference>
<sequence length="462" mass="52934">MLDNNLKEIINELQEQDVLPHTGTIIGGPRNQVDKKGRAKQGHLFSVIDKKPIGEGGFASVYPVTLYRQDETGIAKKSTHHKKFVTKEFNLNKLKNKYHDLNIENLIEKEFDFCRKAGHLSIKPPVYENNKCYLTMKRMPGKNLEDIFSKLMDDPDCLTDNQKIQITYALLLALKNQVIDKGIIHRDIKPENIHVKLAEPVEVNIFDYGLAKKAGEEDGLFPGSEIWAAPELFTGSPHDNKADIFSMGRVIAFLWGESPENYLSGNPFKKSKNAAKNLNLPADAKWVEPFLKPMLAKTQNDRTDIDSAINHFERLVAINAPIHKLPKLTIENHAPINNHHFFQTRIESTGSSYPKSLSIQQDIKRDLLELLEYLPSQYSHYRSNTLFKKTVGRFTTIQKMMNELNQIMNEKESQDIPQALYDFILHHQNKSMHASEANIIRKINGFLQDIEYRNLTNSSFKL</sequence>
<proteinExistence type="predicted"/>
<dbReference type="InterPro" id="IPR000719">
    <property type="entry name" value="Prot_kinase_dom"/>
</dbReference>
<reference evidence="7 8" key="1">
    <citation type="submission" date="2015-11" db="EMBL/GenBank/DDBJ databases">
        <title>Genomic analysis of 38 Legionella species identifies large and diverse effector repertoires.</title>
        <authorList>
            <person name="Burstein D."/>
            <person name="Amaro F."/>
            <person name="Zusman T."/>
            <person name="Lifshitz Z."/>
            <person name="Cohen O."/>
            <person name="Gilbert J.A."/>
            <person name="Pupko T."/>
            <person name="Shuman H.A."/>
            <person name="Segal G."/>
        </authorList>
    </citation>
    <scope>NUCLEOTIDE SEQUENCE [LARGE SCALE GENOMIC DNA]</scope>
    <source>
        <strain evidence="7 8">Mt.St.Helens-4</strain>
    </source>
</reference>
<comment type="caution">
    <text evidence="7">The sequence shown here is derived from an EMBL/GenBank/DDBJ whole genome shotgun (WGS) entry which is preliminary data.</text>
</comment>
<dbReference type="PROSITE" id="PS50011">
    <property type="entry name" value="PROTEIN_KINASE_DOM"/>
    <property type="match status" value="1"/>
</dbReference>
<dbReference type="Proteomes" id="UP000054621">
    <property type="component" value="Unassembled WGS sequence"/>
</dbReference>